<protein>
    <submittedName>
        <fullName evidence="2">Uncharacterized protein</fullName>
    </submittedName>
</protein>
<dbReference type="AlphaFoldDB" id="A0A8J2L550"/>
<dbReference type="OrthoDB" id="6624940at2759"/>
<feature type="compositionally biased region" description="Low complexity" evidence="1">
    <location>
        <begin position="55"/>
        <end position="64"/>
    </location>
</feature>
<dbReference type="EMBL" id="CAJVCH010537415">
    <property type="protein sequence ID" value="CAG7825757.1"/>
    <property type="molecule type" value="Genomic_DNA"/>
</dbReference>
<name>A0A8J2L550_9HEXA</name>
<reference evidence="2" key="1">
    <citation type="submission" date="2021-06" db="EMBL/GenBank/DDBJ databases">
        <authorList>
            <person name="Hodson N. C."/>
            <person name="Mongue J. A."/>
            <person name="Jaron S. K."/>
        </authorList>
    </citation>
    <scope>NUCLEOTIDE SEQUENCE</scope>
</reference>
<evidence type="ECO:0000313" key="2">
    <source>
        <dbReference type="EMBL" id="CAG7825757.1"/>
    </source>
</evidence>
<gene>
    <name evidence="2" type="ORF">AFUS01_LOCUS35850</name>
</gene>
<keyword evidence="3" id="KW-1185">Reference proteome</keyword>
<feature type="compositionally biased region" description="Basic and acidic residues" evidence="1">
    <location>
        <begin position="65"/>
        <end position="75"/>
    </location>
</feature>
<feature type="region of interest" description="Disordered" evidence="1">
    <location>
        <begin position="1"/>
        <end position="218"/>
    </location>
</feature>
<dbReference type="Proteomes" id="UP000708208">
    <property type="component" value="Unassembled WGS sequence"/>
</dbReference>
<comment type="caution">
    <text evidence="2">The sequence shown here is derived from an EMBL/GenBank/DDBJ whole genome shotgun (WGS) entry which is preliminary data.</text>
</comment>
<sequence>PFQHFGGGAPRMQQPSGQNPFDMSQNFDRPQQPMQSPFENQGMGNFQQRGPGMGPRPSGPSGSRFDNRNFSDANDRPGNFSRPQGNFEMGPGSGGNFDPGMQPHGNFERSGFDQRQPGAGPRPGMFEPRMMGPGNFEPRQGGNFEPRKPGPGNFDQRQQGPGNFEPRQPGPGNFEQRPPGTGNFEQRPPGTGNFEQRPPGPGNFEQRPPGPGNFEQRP</sequence>
<feature type="non-terminal residue" evidence="2">
    <location>
        <position position="1"/>
    </location>
</feature>
<feature type="compositionally biased region" description="Polar residues" evidence="1">
    <location>
        <begin position="13"/>
        <end position="48"/>
    </location>
</feature>
<organism evidence="2 3">
    <name type="scientific">Allacma fusca</name>
    <dbReference type="NCBI Taxonomy" id="39272"/>
    <lineage>
        <taxon>Eukaryota</taxon>
        <taxon>Metazoa</taxon>
        <taxon>Ecdysozoa</taxon>
        <taxon>Arthropoda</taxon>
        <taxon>Hexapoda</taxon>
        <taxon>Collembola</taxon>
        <taxon>Symphypleona</taxon>
        <taxon>Sminthuridae</taxon>
        <taxon>Allacma</taxon>
    </lineage>
</organism>
<accession>A0A8J2L550</accession>
<evidence type="ECO:0000256" key="1">
    <source>
        <dbReference type="SAM" id="MobiDB-lite"/>
    </source>
</evidence>
<feature type="non-terminal residue" evidence="2">
    <location>
        <position position="218"/>
    </location>
</feature>
<evidence type="ECO:0000313" key="3">
    <source>
        <dbReference type="Proteomes" id="UP000708208"/>
    </source>
</evidence>
<proteinExistence type="predicted"/>